<evidence type="ECO:0000256" key="1">
    <source>
        <dbReference type="ARBA" id="ARBA00001974"/>
    </source>
</evidence>
<comment type="caution">
    <text evidence="5">The sequence shown here is derived from an EMBL/GenBank/DDBJ whole genome shotgun (WGS) entry which is preliminary data.</text>
</comment>
<dbReference type="Pfam" id="PF05199">
    <property type="entry name" value="GMC_oxred_C"/>
    <property type="match status" value="1"/>
</dbReference>
<evidence type="ECO:0000256" key="2">
    <source>
        <dbReference type="ARBA" id="ARBA00022630"/>
    </source>
</evidence>
<dbReference type="Proteomes" id="UP000836841">
    <property type="component" value="Unassembled WGS sequence"/>
</dbReference>
<evidence type="ECO:0000259" key="4">
    <source>
        <dbReference type="Pfam" id="PF05199"/>
    </source>
</evidence>
<feature type="non-terminal residue" evidence="5">
    <location>
        <position position="370"/>
    </location>
</feature>
<dbReference type="InterPro" id="IPR036188">
    <property type="entry name" value="FAD/NAD-bd_sf"/>
</dbReference>
<feature type="domain" description="Glucose-methanol-choline oxidoreductase C-terminal" evidence="4">
    <location>
        <begin position="274"/>
        <end position="370"/>
    </location>
</feature>
<reference evidence="5 6" key="1">
    <citation type="submission" date="2022-03" db="EMBL/GenBank/DDBJ databases">
        <authorList>
            <person name="Nunn A."/>
            <person name="Chopra R."/>
            <person name="Nunn A."/>
            <person name="Contreras Garrido A."/>
        </authorList>
    </citation>
    <scope>NUCLEOTIDE SEQUENCE [LARGE SCALE GENOMIC DNA]</scope>
</reference>
<dbReference type="Gene3D" id="3.30.410.40">
    <property type="match status" value="2"/>
</dbReference>
<dbReference type="GO" id="GO:0016614">
    <property type="term" value="F:oxidoreductase activity, acting on CH-OH group of donors"/>
    <property type="evidence" value="ECO:0007669"/>
    <property type="project" value="InterPro"/>
</dbReference>
<proteinExistence type="predicted"/>
<keyword evidence="3" id="KW-0274">FAD</keyword>
<comment type="cofactor">
    <cofactor evidence="1">
        <name>FAD</name>
        <dbReference type="ChEBI" id="CHEBI:57692"/>
    </cofactor>
</comment>
<dbReference type="EMBL" id="CAJVSB020000789">
    <property type="protein sequence ID" value="CAH2062619.1"/>
    <property type="molecule type" value="Genomic_DNA"/>
</dbReference>
<dbReference type="PANTHER" id="PTHR45968:SF23">
    <property type="entry name" value="GLUCOSE-METHANOL-CHOLINE OXIDOREDUCTASE N-TERMINAL DOMAIN-CONTAINING PROTEIN"/>
    <property type="match status" value="1"/>
</dbReference>
<organism evidence="5 6">
    <name type="scientific">Thlaspi arvense</name>
    <name type="common">Field penny-cress</name>
    <dbReference type="NCBI Taxonomy" id="13288"/>
    <lineage>
        <taxon>Eukaryota</taxon>
        <taxon>Viridiplantae</taxon>
        <taxon>Streptophyta</taxon>
        <taxon>Embryophyta</taxon>
        <taxon>Tracheophyta</taxon>
        <taxon>Spermatophyta</taxon>
        <taxon>Magnoliopsida</taxon>
        <taxon>eudicotyledons</taxon>
        <taxon>Gunneridae</taxon>
        <taxon>Pentapetalae</taxon>
        <taxon>rosids</taxon>
        <taxon>malvids</taxon>
        <taxon>Brassicales</taxon>
        <taxon>Brassicaceae</taxon>
        <taxon>Thlaspideae</taxon>
        <taxon>Thlaspi</taxon>
    </lineage>
</organism>
<dbReference type="AlphaFoldDB" id="A0AAU9SBK0"/>
<evidence type="ECO:0000313" key="6">
    <source>
        <dbReference type="Proteomes" id="UP000836841"/>
    </source>
</evidence>
<dbReference type="InterPro" id="IPR051871">
    <property type="entry name" value="GMC_Oxidoreductase-Related"/>
</dbReference>
<evidence type="ECO:0000256" key="3">
    <source>
        <dbReference type="ARBA" id="ARBA00022827"/>
    </source>
</evidence>
<evidence type="ECO:0000313" key="5">
    <source>
        <dbReference type="EMBL" id="CAH2062619.1"/>
    </source>
</evidence>
<protein>
    <recommendedName>
        <fullName evidence="4">Glucose-methanol-choline oxidoreductase C-terminal domain-containing protein</fullName>
    </recommendedName>
</protein>
<sequence>VEWTCVLWKSPTNGWRTQLYFNPTSTRGQSSVKEAFLDAGNGPYRGFTLDHEVGAKLVGSIIDSGKDMGRKGNLNNLKVAVHATVERVVFHNSESLAWSLLRYPVFCLICYPLSAKDYLLLESFTLTPLAGPMESCYIPEVNAGAIGSTQLLLLSGVGPNSDLSSLNIPAIYHQPFVGQLLYDLTRNDINIIPPFPMAVGGLGVVGITKKWLLRGSYIRSASVFPFYSPPGVIVFPHPSPPVSFPVLTLFEKLSKRSQPVHFTWNHYGYPQSPPRSDPKDLAQCVQGMRNVEKAMNSQAMEKYKFQDQEGNRYFKFVGRAFPENKTDDEEMETFCRKTMATIWNYHGGCVVGKVVDKDLKVVGVNALRVC</sequence>
<dbReference type="SUPFAM" id="SSF51905">
    <property type="entry name" value="FAD/NAD(P)-binding domain"/>
    <property type="match status" value="1"/>
</dbReference>
<gene>
    <name evidence="5" type="ORF">TAV2_LOCUS15081</name>
</gene>
<name>A0AAU9SBK0_THLAR</name>
<feature type="non-terminal residue" evidence="5">
    <location>
        <position position="1"/>
    </location>
</feature>
<dbReference type="InterPro" id="IPR007867">
    <property type="entry name" value="GMC_OxRtase_C"/>
</dbReference>
<dbReference type="PANTHER" id="PTHR45968">
    <property type="entry name" value="OSJNBA0019K04.7 PROTEIN"/>
    <property type="match status" value="1"/>
</dbReference>
<dbReference type="SUPFAM" id="SSF54373">
    <property type="entry name" value="FAD-linked reductases, C-terminal domain"/>
    <property type="match status" value="1"/>
</dbReference>
<keyword evidence="2" id="KW-0285">Flavoprotein</keyword>
<dbReference type="Gene3D" id="3.50.50.60">
    <property type="entry name" value="FAD/NAD(P)-binding domain"/>
    <property type="match status" value="2"/>
</dbReference>
<accession>A0AAU9SBK0</accession>
<keyword evidence="6" id="KW-1185">Reference proteome</keyword>